<dbReference type="InterPro" id="IPR002401">
    <property type="entry name" value="Cyt_P450_E_grp-I"/>
</dbReference>
<sequence>MTRTFCWEACHSKTGASSSQSEEWLLAQANVLVIAGSDTTATALTTLIYYLAAHQDKLWHLQQELREAFDEVSEMTSDRLQGMPYLNAVIEEGLRICPPTSFGLPRISPGAMSVVSTSSWTTAHCNDYLHDARGFHPERWLPAMHAQWDAKFQNDHLAASKLFSLGPRGCLGIDMAYMEMRITLAKLAWKFNWELVNVDHLDWEGSFALKAFQSYRFRKFDFTRWTINLCFEIIQACASDSAAAVPDRRTIRWPPRSPRTIIGRRRCAALDGDFLGSNIGHIGYGAPQISQKLRCTADPELPTLVKIRTRP</sequence>
<evidence type="ECO:0000256" key="4">
    <source>
        <dbReference type="ARBA" id="ARBA00022723"/>
    </source>
</evidence>
<dbReference type="PANTHER" id="PTHR24305">
    <property type="entry name" value="CYTOCHROME P450"/>
    <property type="match status" value="1"/>
</dbReference>
<comment type="similarity">
    <text evidence="2 9">Belongs to the cytochrome P450 family.</text>
</comment>
<dbReference type="STRING" id="1450537.A0A395I047"/>
<dbReference type="GeneID" id="37204830"/>
<dbReference type="InterPro" id="IPR036396">
    <property type="entry name" value="Cyt_P450_sf"/>
</dbReference>
<dbReference type="GO" id="GO:0016705">
    <property type="term" value="F:oxidoreductase activity, acting on paired donors, with incorporation or reduction of molecular oxygen"/>
    <property type="evidence" value="ECO:0007669"/>
    <property type="project" value="InterPro"/>
</dbReference>
<dbReference type="InterPro" id="IPR017972">
    <property type="entry name" value="Cyt_P450_CS"/>
</dbReference>
<organism evidence="10 11">
    <name type="scientific">Aspergillus homomorphus (strain CBS 101889)</name>
    <dbReference type="NCBI Taxonomy" id="1450537"/>
    <lineage>
        <taxon>Eukaryota</taxon>
        <taxon>Fungi</taxon>
        <taxon>Dikarya</taxon>
        <taxon>Ascomycota</taxon>
        <taxon>Pezizomycotina</taxon>
        <taxon>Eurotiomycetes</taxon>
        <taxon>Eurotiomycetidae</taxon>
        <taxon>Eurotiales</taxon>
        <taxon>Aspergillaceae</taxon>
        <taxon>Aspergillus</taxon>
        <taxon>Aspergillus subgen. Circumdati</taxon>
    </lineage>
</organism>
<dbReference type="GO" id="GO:0004497">
    <property type="term" value="F:monooxygenase activity"/>
    <property type="evidence" value="ECO:0007669"/>
    <property type="project" value="UniProtKB-KW"/>
</dbReference>
<comment type="cofactor">
    <cofactor evidence="1 8">
        <name>heme</name>
        <dbReference type="ChEBI" id="CHEBI:30413"/>
    </cofactor>
</comment>
<evidence type="ECO:0000256" key="7">
    <source>
        <dbReference type="ARBA" id="ARBA00023033"/>
    </source>
</evidence>
<dbReference type="PRINTS" id="PR00463">
    <property type="entry name" value="EP450I"/>
</dbReference>
<evidence type="ECO:0000256" key="9">
    <source>
        <dbReference type="RuleBase" id="RU000461"/>
    </source>
</evidence>
<dbReference type="RefSeq" id="XP_025552213.1">
    <property type="nucleotide sequence ID" value="XM_025700541.1"/>
</dbReference>
<proteinExistence type="inferred from homology"/>
<keyword evidence="11" id="KW-1185">Reference proteome</keyword>
<evidence type="ECO:0000256" key="6">
    <source>
        <dbReference type="ARBA" id="ARBA00023004"/>
    </source>
</evidence>
<dbReference type="AlphaFoldDB" id="A0A395I047"/>
<dbReference type="Gene3D" id="1.10.630.10">
    <property type="entry name" value="Cytochrome P450"/>
    <property type="match status" value="1"/>
</dbReference>
<evidence type="ECO:0000256" key="3">
    <source>
        <dbReference type="ARBA" id="ARBA00022617"/>
    </source>
</evidence>
<keyword evidence="4 8" id="KW-0479">Metal-binding</keyword>
<evidence type="ECO:0000313" key="11">
    <source>
        <dbReference type="Proteomes" id="UP000248961"/>
    </source>
</evidence>
<dbReference type="InterPro" id="IPR050121">
    <property type="entry name" value="Cytochrome_P450_monoxygenase"/>
</dbReference>
<keyword evidence="6 8" id="KW-0408">Iron</keyword>
<dbReference type="Pfam" id="PF00067">
    <property type="entry name" value="p450"/>
    <property type="match status" value="1"/>
</dbReference>
<evidence type="ECO:0000256" key="8">
    <source>
        <dbReference type="PIRSR" id="PIRSR602401-1"/>
    </source>
</evidence>
<dbReference type="InterPro" id="IPR001128">
    <property type="entry name" value="Cyt_P450"/>
</dbReference>
<protein>
    <submittedName>
        <fullName evidence="10">Cytochrome P450</fullName>
    </submittedName>
</protein>
<dbReference type="VEuPathDB" id="FungiDB:BO97DRAFT_477351"/>
<evidence type="ECO:0000256" key="5">
    <source>
        <dbReference type="ARBA" id="ARBA00023002"/>
    </source>
</evidence>
<evidence type="ECO:0000256" key="2">
    <source>
        <dbReference type="ARBA" id="ARBA00010617"/>
    </source>
</evidence>
<evidence type="ECO:0000313" key="10">
    <source>
        <dbReference type="EMBL" id="RAL13059.1"/>
    </source>
</evidence>
<gene>
    <name evidence="10" type="ORF">BO97DRAFT_477351</name>
</gene>
<keyword evidence="7 9" id="KW-0503">Monooxygenase</keyword>
<dbReference type="OrthoDB" id="1470350at2759"/>
<dbReference type="Proteomes" id="UP000248961">
    <property type="component" value="Unassembled WGS sequence"/>
</dbReference>
<feature type="binding site" description="axial binding residue" evidence="8">
    <location>
        <position position="170"/>
    </location>
    <ligand>
        <name>heme</name>
        <dbReference type="ChEBI" id="CHEBI:30413"/>
    </ligand>
    <ligandPart>
        <name>Fe</name>
        <dbReference type="ChEBI" id="CHEBI:18248"/>
    </ligandPart>
</feature>
<dbReference type="PANTHER" id="PTHR24305:SF210">
    <property type="entry name" value="CYTOCHROME P450 MONOOXYGENASE ASQL-RELATED"/>
    <property type="match status" value="1"/>
</dbReference>
<dbReference type="PRINTS" id="PR00385">
    <property type="entry name" value="P450"/>
</dbReference>
<dbReference type="GO" id="GO:0005506">
    <property type="term" value="F:iron ion binding"/>
    <property type="evidence" value="ECO:0007669"/>
    <property type="project" value="InterPro"/>
</dbReference>
<name>A0A395I047_ASPHC</name>
<dbReference type="GO" id="GO:0020037">
    <property type="term" value="F:heme binding"/>
    <property type="evidence" value="ECO:0007669"/>
    <property type="project" value="InterPro"/>
</dbReference>
<evidence type="ECO:0000256" key="1">
    <source>
        <dbReference type="ARBA" id="ARBA00001971"/>
    </source>
</evidence>
<reference evidence="10 11" key="1">
    <citation type="submission" date="2018-02" db="EMBL/GenBank/DDBJ databases">
        <title>The genomes of Aspergillus section Nigri reveals drivers in fungal speciation.</title>
        <authorList>
            <consortium name="DOE Joint Genome Institute"/>
            <person name="Vesth T.C."/>
            <person name="Nybo J."/>
            <person name="Theobald S."/>
            <person name="Brandl J."/>
            <person name="Frisvad J.C."/>
            <person name="Nielsen K.F."/>
            <person name="Lyhne E.K."/>
            <person name="Kogle M.E."/>
            <person name="Kuo A."/>
            <person name="Riley R."/>
            <person name="Clum A."/>
            <person name="Nolan M."/>
            <person name="Lipzen A."/>
            <person name="Salamov A."/>
            <person name="Henrissat B."/>
            <person name="Wiebenga A."/>
            <person name="De vries R.P."/>
            <person name="Grigoriev I.V."/>
            <person name="Mortensen U.H."/>
            <person name="Andersen M.R."/>
            <person name="Baker S.E."/>
        </authorList>
    </citation>
    <scope>NUCLEOTIDE SEQUENCE [LARGE SCALE GENOMIC DNA]</scope>
    <source>
        <strain evidence="10 11">CBS 101889</strain>
    </source>
</reference>
<keyword evidence="3 8" id="KW-0349">Heme</keyword>
<keyword evidence="5 9" id="KW-0560">Oxidoreductase</keyword>
<dbReference type="EMBL" id="KZ824280">
    <property type="protein sequence ID" value="RAL13059.1"/>
    <property type="molecule type" value="Genomic_DNA"/>
</dbReference>
<dbReference type="PROSITE" id="PS00086">
    <property type="entry name" value="CYTOCHROME_P450"/>
    <property type="match status" value="1"/>
</dbReference>
<accession>A0A395I047</accession>
<dbReference type="SUPFAM" id="SSF48264">
    <property type="entry name" value="Cytochrome P450"/>
    <property type="match status" value="1"/>
</dbReference>